<dbReference type="AlphaFoldDB" id="A0A176WA33"/>
<keyword evidence="2" id="KW-1185">Reference proteome</keyword>
<organism evidence="1 2">
    <name type="scientific">Marchantia polymorpha subsp. ruderalis</name>
    <dbReference type="NCBI Taxonomy" id="1480154"/>
    <lineage>
        <taxon>Eukaryota</taxon>
        <taxon>Viridiplantae</taxon>
        <taxon>Streptophyta</taxon>
        <taxon>Embryophyta</taxon>
        <taxon>Marchantiophyta</taxon>
        <taxon>Marchantiopsida</taxon>
        <taxon>Marchantiidae</taxon>
        <taxon>Marchantiales</taxon>
        <taxon>Marchantiaceae</taxon>
        <taxon>Marchantia</taxon>
    </lineage>
</organism>
<dbReference type="Gene3D" id="3.40.30.10">
    <property type="entry name" value="Glutaredoxin"/>
    <property type="match status" value="1"/>
</dbReference>
<protein>
    <recommendedName>
        <fullName evidence="3">Glutaredoxin domain-containing protein</fullName>
    </recommendedName>
</protein>
<dbReference type="InterPro" id="IPR036249">
    <property type="entry name" value="Thioredoxin-like_sf"/>
</dbReference>
<name>A0A176WA33_MARPO</name>
<comment type="caution">
    <text evidence="1">The sequence shown here is derived from an EMBL/GenBank/DDBJ whole genome shotgun (WGS) entry which is preliminary data.</text>
</comment>
<evidence type="ECO:0000313" key="1">
    <source>
        <dbReference type="EMBL" id="OAE29947.1"/>
    </source>
</evidence>
<evidence type="ECO:0000313" key="2">
    <source>
        <dbReference type="Proteomes" id="UP000077202"/>
    </source>
</evidence>
<dbReference type="Proteomes" id="UP000077202">
    <property type="component" value="Unassembled WGS sequence"/>
</dbReference>
<gene>
    <name evidence="1" type="ORF">AXG93_773s1880</name>
</gene>
<sequence length="348" mass="39165">MGPDGPRVRRKIMSGKWEKRLHRKGVKLYGTRWCALCIKQKGLLAQLCSSWERFYVDCDSLKNVLESSTVKKIPAWRVAGKWYVGAQSEASLEQLANSSWQGMQRWDVAEYTRRHKRRGKWAKEEFADIVKRSILKSKVVHSPQVDISPPSAEGLNHGFMAHSAARNFLVLALAAATFTKENFQKFLDATNSRGAAFKKRSISFLCTTSHVKSCEDLRQRLAAPRPPDLETSETIVSKDWRIVHQDCFSPSWKNSVGIFSRTSGLSGRESCTGKMAKEESTETLDKMADKKVAHLHEILGFTEANRETFRKLPSTILESWGSGLRNLNGMIVRLTGSACHFKVTTGGN</sequence>
<proteinExistence type="predicted"/>
<accession>A0A176WA33</accession>
<dbReference type="SUPFAM" id="SSF52833">
    <property type="entry name" value="Thioredoxin-like"/>
    <property type="match status" value="1"/>
</dbReference>
<dbReference type="EMBL" id="LVLJ01001380">
    <property type="protein sequence ID" value="OAE29947.1"/>
    <property type="molecule type" value="Genomic_DNA"/>
</dbReference>
<reference evidence="1" key="1">
    <citation type="submission" date="2016-03" db="EMBL/GenBank/DDBJ databases">
        <title>Mechanisms controlling the formation of the plant cell surface in tip-growing cells are functionally conserved among land plants.</title>
        <authorList>
            <person name="Honkanen S."/>
            <person name="Jones V.A."/>
            <person name="Morieri G."/>
            <person name="Champion C."/>
            <person name="Hetherington A.J."/>
            <person name="Kelly S."/>
            <person name="Saint-Marcoux D."/>
            <person name="Proust H."/>
            <person name="Prescott H."/>
            <person name="Dolan L."/>
        </authorList>
    </citation>
    <scope>NUCLEOTIDE SEQUENCE [LARGE SCALE GENOMIC DNA]</scope>
    <source>
        <tissue evidence="1">Whole gametophyte</tissue>
    </source>
</reference>
<evidence type="ECO:0008006" key="3">
    <source>
        <dbReference type="Google" id="ProtNLM"/>
    </source>
</evidence>